<dbReference type="AlphaFoldDB" id="A0A1G6PJ19"/>
<dbReference type="SUPFAM" id="SSF53328">
    <property type="entry name" value="Formyltransferase"/>
    <property type="match status" value="1"/>
</dbReference>
<dbReference type="InterPro" id="IPR002376">
    <property type="entry name" value="Formyl_transf_N"/>
</dbReference>
<keyword evidence="3" id="KW-1185">Reference proteome</keyword>
<dbReference type="STRING" id="28234.SAMN04488588_1830"/>
<evidence type="ECO:0000313" key="2">
    <source>
        <dbReference type="EMBL" id="SDC80242.1"/>
    </source>
</evidence>
<evidence type="ECO:0000313" key="3">
    <source>
        <dbReference type="Proteomes" id="UP000199322"/>
    </source>
</evidence>
<protein>
    <submittedName>
        <fullName evidence="2">Formyl transferase</fullName>
    </submittedName>
</protein>
<dbReference type="GO" id="GO:0004479">
    <property type="term" value="F:methionyl-tRNA formyltransferase activity"/>
    <property type="evidence" value="ECO:0007669"/>
    <property type="project" value="TreeGrafter"/>
</dbReference>
<reference evidence="2 3" key="1">
    <citation type="submission" date="2016-10" db="EMBL/GenBank/DDBJ databases">
        <authorList>
            <person name="de Groot N.N."/>
        </authorList>
    </citation>
    <scope>NUCLEOTIDE SEQUENCE [LARGE SCALE GENOMIC DNA]</scope>
    <source>
        <strain evidence="2 3">WG14</strain>
    </source>
</reference>
<dbReference type="Gene3D" id="3.40.50.12230">
    <property type="match status" value="1"/>
</dbReference>
<name>A0A1G6PJ19_9BACT</name>
<evidence type="ECO:0000259" key="1">
    <source>
        <dbReference type="Pfam" id="PF00551"/>
    </source>
</evidence>
<accession>A0A1G6PJ19</accession>
<gene>
    <name evidence="2" type="ORF">SAMN04488588_1830</name>
</gene>
<organism evidence="2 3">
    <name type="scientific">Geotoga petraea</name>
    <dbReference type="NCBI Taxonomy" id="28234"/>
    <lineage>
        <taxon>Bacteria</taxon>
        <taxon>Thermotogati</taxon>
        <taxon>Thermotogota</taxon>
        <taxon>Thermotogae</taxon>
        <taxon>Petrotogales</taxon>
        <taxon>Petrotogaceae</taxon>
        <taxon>Geotoga</taxon>
    </lineage>
</organism>
<feature type="domain" description="Formyl transferase N-terminal" evidence="1">
    <location>
        <begin position="107"/>
        <end position="207"/>
    </location>
</feature>
<sequence length="250" mass="29336">MKVMFITQEDPIYVGEFWDEFSKNINQLSPNIEITSMVSLMPLGKNNKIDLFNRVYNMYGFIGTFKVGIKFLKSKVEKKDLNYYCKKMNINYVSTNKIHSKDFLEKASTHDLIISVAASRIFKKSLINSPKFGIVNIHSGPLPYYKGMMPVFWQMRDGNKEIGITIHSVNEEIDSGRIYKQEFVDISDIKKLDEAIRYTKRKGANLMMDFLNNFESYYNNSEEMKKEGTYFTFPKRKDTKKFKRNGYKLI</sequence>
<dbReference type="Proteomes" id="UP000199322">
    <property type="component" value="Unassembled WGS sequence"/>
</dbReference>
<dbReference type="PANTHER" id="PTHR11138">
    <property type="entry name" value="METHIONYL-TRNA FORMYLTRANSFERASE"/>
    <property type="match status" value="1"/>
</dbReference>
<dbReference type="Pfam" id="PF00551">
    <property type="entry name" value="Formyl_trans_N"/>
    <property type="match status" value="1"/>
</dbReference>
<proteinExistence type="predicted"/>
<keyword evidence="2" id="KW-0808">Transferase</keyword>
<dbReference type="PANTHER" id="PTHR11138:SF5">
    <property type="entry name" value="METHIONYL-TRNA FORMYLTRANSFERASE, MITOCHONDRIAL"/>
    <property type="match status" value="1"/>
</dbReference>
<dbReference type="InterPro" id="IPR036477">
    <property type="entry name" value="Formyl_transf_N_sf"/>
</dbReference>
<dbReference type="EMBL" id="FMYV01000008">
    <property type="protein sequence ID" value="SDC80242.1"/>
    <property type="molecule type" value="Genomic_DNA"/>
</dbReference>
<dbReference type="GO" id="GO:0005829">
    <property type="term" value="C:cytosol"/>
    <property type="evidence" value="ECO:0007669"/>
    <property type="project" value="TreeGrafter"/>
</dbReference>